<dbReference type="Proteomes" id="UP000539538">
    <property type="component" value="Unassembled WGS sequence"/>
</dbReference>
<evidence type="ECO:0000313" key="3">
    <source>
        <dbReference type="Proteomes" id="UP000539538"/>
    </source>
</evidence>
<dbReference type="Pfam" id="PF26354">
    <property type="entry name" value="DMF_alpha"/>
    <property type="match status" value="1"/>
</dbReference>
<proteinExistence type="predicted"/>
<protein>
    <recommendedName>
        <fullName evidence="1">N,N-dimethylformamidase alpha subunit domain-containing protein</fullName>
    </recommendedName>
</protein>
<reference evidence="2 3" key="1">
    <citation type="submission" date="2020-08" db="EMBL/GenBank/DDBJ databases">
        <title>Genomic Encyclopedia of Type Strains, Phase IV (KMG-IV): sequencing the most valuable type-strain genomes for metagenomic binning, comparative biology and taxonomic classification.</title>
        <authorList>
            <person name="Goeker M."/>
        </authorList>
    </citation>
    <scope>NUCLEOTIDE SEQUENCE [LARGE SCALE GENOMIC DNA]</scope>
    <source>
        <strain evidence="2 3">DSM 7050</strain>
    </source>
</reference>
<evidence type="ECO:0000259" key="1">
    <source>
        <dbReference type="Pfam" id="PF26354"/>
    </source>
</evidence>
<organism evidence="2 3">
    <name type="scientific">Aminobacter niigataensis</name>
    <dbReference type="NCBI Taxonomy" id="83265"/>
    <lineage>
        <taxon>Bacteria</taxon>
        <taxon>Pseudomonadati</taxon>
        <taxon>Pseudomonadota</taxon>
        <taxon>Alphaproteobacteria</taxon>
        <taxon>Hyphomicrobiales</taxon>
        <taxon>Phyllobacteriaceae</taxon>
        <taxon>Aminobacter</taxon>
    </lineage>
</organism>
<dbReference type="EMBL" id="JACHOT010000013">
    <property type="protein sequence ID" value="MBB4653363.1"/>
    <property type="molecule type" value="Genomic_DNA"/>
</dbReference>
<feature type="domain" description="N,N-dimethylformamidase alpha subunit" evidence="1">
    <location>
        <begin position="36"/>
        <end position="132"/>
    </location>
</feature>
<dbReference type="RefSeq" id="WP_183264694.1">
    <property type="nucleotide sequence ID" value="NZ_BAAAVZ010000036.1"/>
</dbReference>
<keyword evidence="3" id="KW-1185">Reference proteome</keyword>
<gene>
    <name evidence="2" type="ORF">GGQ99_005154</name>
</gene>
<dbReference type="InterPro" id="IPR058713">
    <property type="entry name" value="DMF_alpha_dom"/>
</dbReference>
<sequence>MHRNATSMSQNASWHATDEFITLTHVMPILWDEERRQAIIDEHRENPIGKPGKAGKPVVQHSNDLARVLDKLRRAALAGKEVRVEIEPFKKYAIGILPGKRGEPVEILEDQVYATGDECEHAIFLRRVKNILDKYPSPKK</sequence>
<comment type="caution">
    <text evidence="2">The sequence shown here is derived from an EMBL/GenBank/DDBJ whole genome shotgun (WGS) entry which is preliminary data.</text>
</comment>
<evidence type="ECO:0000313" key="2">
    <source>
        <dbReference type="EMBL" id="MBB4653363.1"/>
    </source>
</evidence>
<accession>A0ABR6L998</accession>
<name>A0ABR6L998_9HYPH</name>